<comment type="function">
    <text evidence="12 13">RNA polymerase that catalyzes the synthesis of short RNA molecules used as primers for DNA polymerase during DNA replication.</text>
</comment>
<comment type="similarity">
    <text evidence="12 13">Belongs to the DnaG primase family.</text>
</comment>
<dbReference type="AlphaFoldDB" id="A0A4R7I1J9"/>
<gene>
    <name evidence="12" type="primary">dnaG</name>
    <name evidence="16" type="ORF">BDK89_2336</name>
</gene>
<dbReference type="RefSeq" id="WP_133869083.1">
    <property type="nucleotide sequence ID" value="NZ_SOAU01000001.1"/>
</dbReference>
<comment type="cofactor">
    <cofactor evidence="12 13 14">
        <name>Zn(2+)</name>
        <dbReference type="ChEBI" id="CHEBI:29105"/>
    </cofactor>
    <text evidence="12 13 14">Binds 1 zinc ion per monomer.</text>
</comment>
<dbReference type="Gene3D" id="3.90.980.10">
    <property type="entry name" value="DNA primase, catalytic core, N-terminal domain"/>
    <property type="match status" value="1"/>
</dbReference>
<keyword evidence="10 12" id="KW-0238">DNA-binding</keyword>
<dbReference type="GO" id="GO:0006269">
    <property type="term" value="P:DNA replication, synthesis of primer"/>
    <property type="evidence" value="ECO:0007669"/>
    <property type="project" value="UniProtKB-UniRule"/>
</dbReference>
<dbReference type="EMBL" id="SOAU01000001">
    <property type="protein sequence ID" value="TDT16739.1"/>
    <property type="molecule type" value="Genomic_DNA"/>
</dbReference>
<keyword evidence="9" id="KW-0460">Magnesium</keyword>
<dbReference type="SMART" id="SM00400">
    <property type="entry name" value="ZnF_CHCC"/>
    <property type="match status" value="1"/>
</dbReference>
<accession>A0A4R7I1J9</accession>
<evidence type="ECO:0000256" key="5">
    <source>
        <dbReference type="ARBA" id="ARBA00022705"/>
    </source>
</evidence>
<dbReference type="EC" id="2.7.7.101" evidence="12"/>
<proteinExistence type="inferred from homology"/>
<dbReference type="NCBIfam" id="TIGR01391">
    <property type="entry name" value="dnaG"/>
    <property type="match status" value="1"/>
</dbReference>
<dbReference type="FunFam" id="3.90.580.10:FF:000001">
    <property type="entry name" value="DNA primase"/>
    <property type="match status" value="1"/>
</dbReference>
<dbReference type="PIRSF" id="PIRSF002811">
    <property type="entry name" value="DnaG"/>
    <property type="match status" value="1"/>
</dbReference>
<dbReference type="InterPro" id="IPR034151">
    <property type="entry name" value="TOPRIM_DnaG_bac"/>
</dbReference>
<evidence type="ECO:0000256" key="8">
    <source>
        <dbReference type="ARBA" id="ARBA00022833"/>
    </source>
</evidence>
<keyword evidence="17" id="KW-1185">Reference proteome</keyword>
<evidence type="ECO:0000256" key="13">
    <source>
        <dbReference type="PIRNR" id="PIRNR002811"/>
    </source>
</evidence>
<feature type="domain" description="Toprim" evidence="15">
    <location>
        <begin position="255"/>
        <end position="334"/>
    </location>
</feature>
<feature type="zinc finger region" description="CHC2-type" evidence="12 14">
    <location>
        <begin position="38"/>
        <end position="62"/>
    </location>
</feature>
<evidence type="ECO:0000256" key="10">
    <source>
        <dbReference type="ARBA" id="ARBA00023125"/>
    </source>
</evidence>
<dbReference type="InterPro" id="IPR050219">
    <property type="entry name" value="DnaG_primase"/>
</dbReference>
<dbReference type="SUPFAM" id="SSF56731">
    <property type="entry name" value="DNA primase core"/>
    <property type="match status" value="1"/>
</dbReference>
<dbReference type="PROSITE" id="PS50880">
    <property type="entry name" value="TOPRIM"/>
    <property type="match status" value="1"/>
</dbReference>
<dbReference type="HAMAP" id="MF_00974">
    <property type="entry name" value="DNA_primase_DnaG"/>
    <property type="match status" value="1"/>
</dbReference>
<evidence type="ECO:0000259" key="15">
    <source>
        <dbReference type="PROSITE" id="PS50880"/>
    </source>
</evidence>
<evidence type="ECO:0000256" key="4">
    <source>
        <dbReference type="ARBA" id="ARBA00022695"/>
    </source>
</evidence>
<evidence type="ECO:0000256" key="14">
    <source>
        <dbReference type="PIRSR" id="PIRSR002811-1"/>
    </source>
</evidence>
<dbReference type="Gene3D" id="3.90.580.10">
    <property type="entry name" value="Zinc finger, CHC2-type domain"/>
    <property type="match status" value="1"/>
</dbReference>
<dbReference type="InterPro" id="IPR006171">
    <property type="entry name" value="TOPRIM_dom"/>
</dbReference>
<dbReference type="GO" id="GO:1990077">
    <property type="term" value="C:primosome complex"/>
    <property type="evidence" value="ECO:0007669"/>
    <property type="project" value="UniProtKB-KW"/>
</dbReference>
<dbReference type="InterPro" id="IPR002694">
    <property type="entry name" value="Znf_CHC2"/>
</dbReference>
<name>A0A4R7I1J9_9ACTN</name>
<dbReference type="Pfam" id="PF08275">
    <property type="entry name" value="DNAG_N"/>
    <property type="match status" value="1"/>
</dbReference>
<reference evidence="16 17" key="1">
    <citation type="submission" date="2019-03" db="EMBL/GenBank/DDBJ databases">
        <title>Sequencing the genomes of 1000 actinobacteria strains.</title>
        <authorList>
            <person name="Klenk H.-P."/>
        </authorList>
    </citation>
    <scope>NUCLEOTIDE SEQUENCE [LARGE SCALE GENOMIC DNA]</scope>
    <source>
        <strain evidence="16 17">DSM 18936</strain>
    </source>
</reference>
<dbReference type="GO" id="GO:0000428">
    <property type="term" value="C:DNA-directed RNA polymerase complex"/>
    <property type="evidence" value="ECO:0007669"/>
    <property type="project" value="UniProtKB-KW"/>
</dbReference>
<comment type="domain">
    <text evidence="12">Contains an N-terminal zinc-binding domain, a central core domain that contains the primase activity, and a C-terminal DnaB-binding domain.</text>
</comment>
<sequence length="585" mass="64999">MAIADDDIERIRSTVSIVDVVGQHVQLKRTGRNWVGLCPFHAEKTPSFNVREETGRYRCFGCDKSGDVFTFVQEIEHVDFVGAVENLAARAGIQLNYTSGAQSKERARRKKLVEAMQTAVDWYHERLLSSPDARAARDYLRSRGLSGEIARQFKLGWAPDDWDALANGAGIDARLLIDNGLAFTNRRNRLQDAFRGRVLFPIFTENNEPVAIGGRILPGSSDPAKYKNSSETPIYTKSKTLYGLNWAKGDIVNQSQVIVCEGYTDVIGFHKAGMPRAVATCGTAFTEEHVRLLKRYGSDIVLAFDADNAGQGAAERFYEWEEKYQVEVKVASFPGGKDPGEMAQSDPEGLAKAVDEAKPFLGFRLGRVLDGQVPQSPEAIARLGESAMSVVNEHPNRDIRKLYAGEVALRVGLPVEDLVRLAERGTRRPQVRVQQPKQRAQRRQNGEFVAITLLVQDWDAIAPWLVEALFADEVYRRAFLAVAEAGGEVDKSLEIADPEARDVIERAAVVDLEVDAEIEAVNLIRAAVRRELSMRRASDDPELIRLDAEARVRMEALGEEERSLEAAGWLLGWLEGRSEAREHGG</sequence>
<dbReference type="InterPro" id="IPR037068">
    <property type="entry name" value="DNA_primase_core_N_sf"/>
</dbReference>
<evidence type="ECO:0000256" key="7">
    <source>
        <dbReference type="ARBA" id="ARBA00022771"/>
    </source>
</evidence>
<dbReference type="PANTHER" id="PTHR30313">
    <property type="entry name" value="DNA PRIMASE"/>
    <property type="match status" value="1"/>
</dbReference>
<evidence type="ECO:0000256" key="11">
    <source>
        <dbReference type="ARBA" id="ARBA00023163"/>
    </source>
</evidence>
<evidence type="ECO:0000256" key="9">
    <source>
        <dbReference type="ARBA" id="ARBA00022842"/>
    </source>
</evidence>
<dbReference type="InterPro" id="IPR013264">
    <property type="entry name" value="DNAG_N"/>
</dbReference>
<dbReference type="SMART" id="SM00493">
    <property type="entry name" value="TOPRIM"/>
    <property type="match status" value="1"/>
</dbReference>
<dbReference type="InterPro" id="IPR036977">
    <property type="entry name" value="DNA_primase_Znf_CHC2"/>
</dbReference>
<dbReference type="CDD" id="cd03364">
    <property type="entry name" value="TOPRIM_DnaG_primases"/>
    <property type="match status" value="1"/>
</dbReference>
<keyword evidence="2 12" id="KW-0639">Primosome</keyword>
<keyword evidence="6 12" id="KW-0479">Metal-binding</keyword>
<keyword evidence="4 12" id="KW-0548">Nucleotidyltransferase</keyword>
<dbReference type="GO" id="GO:0008270">
    <property type="term" value="F:zinc ion binding"/>
    <property type="evidence" value="ECO:0007669"/>
    <property type="project" value="UniProtKB-UniRule"/>
</dbReference>
<dbReference type="GO" id="GO:0003899">
    <property type="term" value="F:DNA-directed RNA polymerase activity"/>
    <property type="evidence" value="ECO:0007669"/>
    <property type="project" value="UniProtKB-UniRule"/>
</dbReference>
<keyword evidence="7 12" id="KW-0863">Zinc-finger</keyword>
<dbReference type="InterPro" id="IPR006295">
    <property type="entry name" value="DNA_primase_DnaG"/>
</dbReference>
<evidence type="ECO:0000256" key="1">
    <source>
        <dbReference type="ARBA" id="ARBA00022478"/>
    </source>
</evidence>
<comment type="catalytic activity">
    <reaction evidence="12">
        <text>ssDNA + n NTP = ssDNA/pppN(pN)n-1 hybrid + (n-1) diphosphate.</text>
        <dbReference type="EC" id="2.7.7.101"/>
    </reaction>
</comment>
<keyword evidence="1 12" id="KW-0240">DNA-directed RNA polymerase</keyword>
<dbReference type="Pfam" id="PF13155">
    <property type="entry name" value="Toprim_2"/>
    <property type="match status" value="1"/>
</dbReference>
<dbReference type="Pfam" id="PF01807">
    <property type="entry name" value="Zn_ribbon_DnaG"/>
    <property type="match status" value="1"/>
</dbReference>
<dbReference type="Proteomes" id="UP000294558">
    <property type="component" value="Unassembled WGS sequence"/>
</dbReference>
<dbReference type="OrthoDB" id="9803773at2"/>
<dbReference type="PANTHER" id="PTHR30313:SF2">
    <property type="entry name" value="DNA PRIMASE"/>
    <property type="match status" value="1"/>
</dbReference>
<dbReference type="Gene3D" id="3.40.1360.10">
    <property type="match status" value="1"/>
</dbReference>
<dbReference type="InterPro" id="IPR030846">
    <property type="entry name" value="DnaG_bac"/>
</dbReference>
<keyword evidence="5 12" id="KW-0235">DNA replication</keyword>
<protein>
    <recommendedName>
        <fullName evidence="12 13">DNA primase</fullName>
        <ecNumber evidence="12">2.7.7.101</ecNumber>
    </recommendedName>
</protein>
<keyword evidence="3 12" id="KW-0808">Transferase</keyword>
<keyword evidence="8 12" id="KW-0862">Zinc</keyword>
<organism evidence="16 17">
    <name type="scientific">Ilumatobacter fluminis</name>
    <dbReference type="NCBI Taxonomy" id="467091"/>
    <lineage>
        <taxon>Bacteria</taxon>
        <taxon>Bacillati</taxon>
        <taxon>Actinomycetota</taxon>
        <taxon>Acidimicrobiia</taxon>
        <taxon>Acidimicrobiales</taxon>
        <taxon>Ilumatobacteraceae</taxon>
        <taxon>Ilumatobacter</taxon>
    </lineage>
</organism>
<evidence type="ECO:0000313" key="17">
    <source>
        <dbReference type="Proteomes" id="UP000294558"/>
    </source>
</evidence>
<evidence type="ECO:0000256" key="3">
    <source>
        <dbReference type="ARBA" id="ARBA00022679"/>
    </source>
</evidence>
<dbReference type="GO" id="GO:0005737">
    <property type="term" value="C:cytoplasm"/>
    <property type="evidence" value="ECO:0007669"/>
    <property type="project" value="TreeGrafter"/>
</dbReference>
<dbReference type="GO" id="GO:0003677">
    <property type="term" value="F:DNA binding"/>
    <property type="evidence" value="ECO:0007669"/>
    <property type="project" value="UniProtKB-KW"/>
</dbReference>
<dbReference type="SUPFAM" id="SSF57783">
    <property type="entry name" value="Zinc beta-ribbon"/>
    <property type="match status" value="1"/>
</dbReference>
<evidence type="ECO:0000313" key="16">
    <source>
        <dbReference type="EMBL" id="TDT16739.1"/>
    </source>
</evidence>
<evidence type="ECO:0000256" key="6">
    <source>
        <dbReference type="ARBA" id="ARBA00022723"/>
    </source>
</evidence>
<keyword evidence="11 12" id="KW-0804">Transcription</keyword>
<evidence type="ECO:0000256" key="12">
    <source>
        <dbReference type="HAMAP-Rule" id="MF_00974"/>
    </source>
</evidence>
<comment type="subunit">
    <text evidence="12">Monomer. Interacts with DnaB.</text>
</comment>
<comment type="caution">
    <text evidence="16">The sequence shown here is derived from an EMBL/GenBank/DDBJ whole genome shotgun (WGS) entry which is preliminary data.</text>
</comment>
<evidence type="ECO:0000256" key="2">
    <source>
        <dbReference type="ARBA" id="ARBA00022515"/>
    </source>
</evidence>